<keyword evidence="4" id="KW-1185">Reference proteome</keyword>
<evidence type="ECO:0000313" key="2">
    <source>
        <dbReference type="EMBL" id="AOY75324.1"/>
    </source>
</evidence>
<dbReference type="GO" id="GO:0003964">
    <property type="term" value="F:RNA-directed DNA polymerase activity"/>
    <property type="evidence" value="ECO:0007669"/>
    <property type="project" value="UniProtKB-KW"/>
</dbReference>
<proteinExistence type="predicted"/>
<dbReference type="InterPro" id="IPR051083">
    <property type="entry name" value="GrpII_Intron_Splice-Mob/Def"/>
</dbReference>
<dbReference type="KEGG" id="cfm:BJL90_05050"/>
<dbReference type="NCBIfam" id="NF041747">
    <property type="entry name" value="Drt3a"/>
    <property type="match status" value="1"/>
</dbReference>
<evidence type="ECO:0000313" key="5">
    <source>
        <dbReference type="Proteomes" id="UP000192478"/>
    </source>
</evidence>
<protein>
    <submittedName>
        <fullName evidence="3">Reverse transcriptase (RNA-dependent DNA polymerase)</fullName>
    </submittedName>
</protein>
<keyword evidence="3" id="KW-0695">RNA-directed DNA polymerase</keyword>
<dbReference type="InterPro" id="IPR043502">
    <property type="entry name" value="DNA/RNA_pol_sf"/>
</dbReference>
<dbReference type="Proteomes" id="UP000177894">
    <property type="component" value="Chromosome"/>
</dbReference>
<name>A0AAC9RRS4_9CLOT</name>
<dbReference type="SUPFAM" id="SSF56672">
    <property type="entry name" value="DNA/RNA polymerases"/>
    <property type="match status" value="1"/>
</dbReference>
<dbReference type="Pfam" id="PF00078">
    <property type="entry name" value="RVT_1"/>
    <property type="match status" value="1"/>
</dbReference>
<reference evidence="3 5" key="2">
    <citation type="submission" date="2017-03" db="EMBL/GenBank/DDBJ databases">
        <title>Complete sequence of Clostridium formicaceticum DSM 92.</title>
        <authorList>
            <person name="Poehlein A."/>
            <person name="Karl M."/>
            <person name="Bengelsdorf F.R."/>
            <person name="Duerre P."/>
            <person name="Daniel R."/>
        </authorList>
    </citation>
    <scope>NUCLEOTIDE SEQUENCE [LARGE SCALE GENOMIC DNA]</scope>
    <source>
        <strain evidence="3 5">DSM 92</strain>
    </source>
</reference>
<dbReference type="EMBL" id="CP017603">
    <property type="protein sequence ID" value="AOY75324.1"/>
    <property type="molecule type" value="Genomic_DNA"/>
</dbReference>
<dbReference type="EMBL" id="CP020559">
    <property type="protein sequence ID" value="ARE89770.1"/>
    <property type="molecule type" value="Genomic_DNA"/>
</dbReference>
<feature type="domain" description="Reverse transcriptase" evidence="1">
    <location>
        <begin position="1"/>
        <end position="258"/>
    </location>
</feature>
<dbReference type="RefSeq" id="WP_070964869.1">
    <property type="nucleotide sequence ID" value="NZ_CP017603.1"/>
</dbReference>
<accession>A0AAC9RRS4</accession>
<dbReference type="PROSITE" id="PS50878">
    <property type="entry name" value="RT_POL"/>
    <property type="match status" value="1"/>
</dbReference>
<reference evidence="2 4" key="1">
    <citation type="submission" date="2016-10" db="EMBL/GenBank/DDBJ databases">
        <title>Complete Genome Sequence of Acetogen Clostridium formicoaceticum ATCC 27076.</title>
        <authorList>
            <person name="Bao T."/>
            <person name="Cheng C."/>
            <person name="Zhao J."/>
            <person name="Yang S.-T."/>
            <person name="Wang J."/>
            <person name="Wang M."/>
        </authorList>
    </citation>
    <scope>NUCLEOTIDE SEQUENCE [LARGE SCALE GENOMIC DNA]</scope>
    <source>
        <strain evidence="2 4">ATCC 27076</strain>
    </source>
</reference>
<dbReference type="AlphaFoldDB" id="A0AAC9RRS4"/>
<keyword evidence="3" id="KW-0808">Transferase</keyword>
<evidence type="ECO:0000313" key="3">
    <source>
        <dbReference type="EMBL" id="ARE89770.1"/>
    </source>
</evidence>
<dbReference type="CDD" id="cd01646">
    <property type="entry name" value="RT_Bac_retron_I"/>
    <property type="match status" value="1"/>
</dbReference>
<dbReference type="Proteomes" id="UP000192478">
    <property type="component" value="Chromosome"/>
</dbReference>
<evidence type="ECO:0000259" key="1">
    <source>
        <dbReference type="PROSITE" id="PS50878"/>
    </source>
</evidence>
<dbReference type="PANTHER" id="PTHR34047:SF8">
    <property type="entry name" value="PROTEIN YKFC"/>
    <property type="match status" value="1"/>
</dbReference>
<gene>
    <name evidence="2" type="ORF">BJL90_05050</name>
    <name evidence="3" type="ORF">CLFO_42510</name>
</gene>
<evidence type="ECO:0000313" key="4">
    <source>
        <dbReference type="Proteomes" id="UP000177894"/>
    </source>
</evidence>
<keyword evidence="3" id="KW-0548">Nucleotidyltransferase</keyword>
<dbReference type="InterPro" id="IPR000477">
    <property type="entry name" value="RT_dom"/>
</dbReference>
<sequence length="434" mass="51829">MNTRLDKDTLKNYFNYLKPKLKTGVDKVTLSNFERHLDDNLDVVCRKVANNSYEFSRLKQVNAGNRIVYIPTIRDQIVIEYLKDRIKKKYKLYIKDRNKIIKSLANLLSEEIDYFIIKLDINKFFSSVNTEELLKKIEKSSLLNSVEYHILYNLLKKTPSGLPEGLSISNYLSELYLESFDIKLKKVHSRVAFYSRYVDDIIIVINGRPSDREKENIKHLIEETFNSLNLKKNESKTKYIDYEINKNSKSFDYLGYKLQRTYDAKKNNLNIGISDNKLTKIFNKINYIFYEYYKDRNFEKLYERLLILTSKNKIQKTKTYIKKDFSVGYMLYSVTYGLPENYKYVNDNSFDKVTKFIKRKIYKLYPIVIKNNNRRMLYSVSVCNPNRVIIYSCIPFTNLRKKVYEISKPIPYSTILRMSKRELLEKYFKIVNLN</sequence>
<organism evidence="3 5">
    <name type="scientific">Clostridium formicaceticum</name>
    <dbReference type="NCBI Taxonomy" id="1497"/>
    <lineage>
        <taxon>Bacteria</taxon>
        <taxon>Bacillati</taxon>
        <taxon>Bacillota</taxon>
        <taxon>Clostridia</taxon>
        <taxon>Eubacteriales</taxon>
        <taxon>Clostridiaceae</taxon>
        <taxon>Clostridium</taxon>
    </lineage>
</organism>
<dbReference type="PANTHER" id="PTHR34047">
    <property type="entry name" value="NUCLEAR INTRON MATURASE 1, MITOCHONDRIAL-RELATED"/>
    <property type="match status" value="1"/>
</dbReference>